<dbReference type="GO" id="GO:0008758">
    <property type="term" value="F:UDP-2,3-diacylglucosamine hydrolase activity"/>
    <property type="evidence" value="ECO:0007669"/>
    <property type="project" value="TreeGrafter"/>
</dbReference>
<dbReference type="PANTHER" id="PTHR31302">
    <property type="entry name" value="TRANSMEMBRANE PROTEIN WITH METALLOPHOSPHOESTERASE DOMAIN-RELATED"/>
    <property type="match status" value="1"/>
</dbReference>
<dbReference type="AlphaFoldDB" id="A0A1E3RI99"/>
<feature type="transmembrane region" description="Helical" evidence="3">
    <location>
        <begin position="24"/>
        <end position="44"/>
    </location>
</feature>
<name>A0A1E3RI99_MYCFV</name>
<dbReference type="Gene3D" id="3.60.21.10">
    <property type="match status" value="1"/>
</dbReference>
<keyword evidence="1" id="KW-0479">Metal-binding</keyword>
<dbReference type="RefSeq" id="WP_069414299.1">
    <property type="nucleotide sequence ID" value="NZ_JACKUL010000026.1"/>
</dbReference>
<feature type="transmembrane region" description="Helical" evidence="3">
    <location>
        <begin position="86"/>
        <end position="104"/>
    </location>
</feature>
<dbReference type="InterPro" id="IPR051158">
    <property type="entry name" value="Metallophosphoesterase_sf"/>
</dbReference>
<sequence length="399" mass="43065">MADTPAEVVETTPPKRHLQRRRRWRRTLIVAAVLLTLFGVPWWLLLASGAAWPAAVFVVGTALFAAALVGLPTLMMLGHGRRHIDWAAATGDALLGIGWVLFVWSVLGQVLRLVLHLAGVSDPAAARITTAAVIAVAVALLVWGNREALRVPRVKDVDVFIGGLGRGLDGLRVVLITDTHYGPLDRARWSAAVIDRVNELGADVVCHVGDIADGTVEVREPQAEPLASVRAASARVYVTGNHEYFSEAQGWLDYMDRIGWTVLHNRHIVVERGGDAMVIAGVDDATAGSSGLHDHGADLASALAGADRALPVLLLAHQPKQVADAVRAGVDLQVSGHTHGGQIWPFNFLVRLEQPVVQGLSRHGERTQLYTSRGTGFWGPPFRVFAPSEITLLTLRRME</sequence>
<feature type="domain" description="Calcineurin-like phosphoesterase" evidence="4">
    <location>
        <begin position="171"/>
        <end position="340"/>
    </location>
</feature>
<keyword evidence="2" id="KW-0378">Hydrolase</keyword>
<dbReference type="OrthoDB" id="9780884at2"/>
<feature type="transmembrane region" description="Helical" evidence="3">
    <location>
        <begin position="124"/>
        <end position="143"/>
    </location>
</feature>
<comment type="caution">
    <text evidence="5">The sequence shown here is derived from an EMBL/GenBank/DDBJ whole genome shotgun (WGS) entry which is preliminary data.</text>
</comment>
<dbReference type="InterPro" id="IPR004843">
    <property type="entry name" value="Calcineurin-like_PHP"/>
</dbReference>
<keyword evidence="6" id="KW-1185">Reference proteome</keyword>
<evidence type="ECO:0000256" key="3">
    <source>
        <dbReference type="SAM" id="Phobius"/>
    </source>
</evidence>
<keyword evidence="3" id="KW-0472">Membrane</keyword>
<dbReference type="Proteomes" id="UP000094053">
    <property type="component" value="Unassembled WGS sequence"/>
</dbReference>
<feature type="transmembrane region" description="Helical" evidence="3">
    <location>
        <begin position="50"/>
        <end position="74"/>
    </location>
</feature>
<keyword evidence="3" id="KW-0812">Transmembrane</keyword>
<accession>A0A1E3RI99</accession>
<keyword evidence="3" id="KW-1133">Transmembrane helix</keyword>
<evidence type="ECO:0000256" key="2">
    <source>
        <dbReference type="ARBA" id="ARBA00022801"/>
    </source>
</evidence>
<proteinExistence type="predicted"/>
<evidence type="ECO:0000313" key="6">
    <source>
        <dbReference type="Proteomes" id="UP000094053"/>
    </source>
</evidence>
<dbReference type="PANTHER" id="PTHR31302:SF31">
    <property type="entry name" value="PHOSPHODIESTERASE YAEI"/>
    <property type="match status" value="1"/>
</dbReference>
<dbReference type="InterPro" id="IPR029052">
    <property type="entry name" value="Metallo-depent_PP-like"/>
</dbReference>
<dbReference type="Pfam" id="PF00149">
    <property type="entry name" value="Metallophos"/>
    <property type="match status" value="1"/>
</dbReference>
<gene>
    <name evidence="5" type="ORF">BHQ18_14430</name>
</gene>
<organism evidence="5 6">
    <name type="scientific">Mycolicibacterium flavescens</name>
    <name type="common">Mycobacterium flavescens</name>
    <dbReference type="NCBI Taxonomy" id="1776"/>
    <lineage>
        <taxon>Bacteria</taxon>
        <taxon>Bacillati</taxon>
        <taxon>Actinomycetota</taxon>
        <taxon>Actinomycetes</taxon>
        <taxon>Mycobacteriales</taxon>
        <taxon>Mycobacteriaceae</taxon>
        <taxon>Mycolicibacterium</taxon>
    </lineage>
</organism>
<dbReference type="GO" id="GO:0016020">
    <property type="term" value="C:membrane"/>
    <property type="evidence" value="ECO:0007669"/>
    <property type="project" value="GOC"/>
</dbReference>
<dbReference type="GO" id="GO:0046872">
    <property type="term" value="F:metal ion binding"/>
    <property type="evidence" value="ECO:0007669"/>
    <property type="project" value="UniProtKB-KW"/>
</dbReference>
<dbReference type="GO" id="GO:0009245">
    <property type="term" value="P:lipid A biosynthetic process"/>
    <property type="evidence" value="ECO:0007669"/>
    <property type="project" value="TreeGrafter"/>
</dbReference>
<evidence type="ECO:0000259" key="4">
    <source>
        <dbReference type="Pfam" id="PF00149"/>
    </source>
</evidence>
<dbReference type="CDD" id="cd07385">
    <property type="entry name" value="MPP_YkuE_C"/>
    <property type="match status" value="1"/>
</dbReference>
<evidence type="ECO:0000256" key="1">
    <source>
        <dbReference type="ARBA" id="ARBA00022723"/>
    </source>
</evidence>
<reference evidence="6" key="1">
    <citation type="submission" date="2016-09" db="EMBL/GenBank/DDBJ databases">
        <authorList>
            <person name="Greninger A.L."/>
            <person name="Jerome K.R."/>
            <person name="Mcnair B."/>
            <person name="Wallis C."/>
            <person name="Fang F."/>
        </authorList>
    </citation>
    <scope>NUCLEOTIDE SEQUENCE [LARGE SCALE GENOMIC DNA]</scope>
    <source>
        <strain evidence="6">M6</strain>
    </source>
</reference>
<evidence type="ECO:0000313" key="5">
    <source>
        <dbReference type="EMBL" id="ODQ89605.1"/>
    </source>
</evidence>
<protein>
    <submittedName>
        <fullName evidence="5">Metallophosphoesterase</fullName>
    </submittedName>
</protein>
<dbReference type="STRING" id="1776.BHQ18_14430"/>
<dbReference type="SUPFAM" id="SSF56300">
    <property type="entry name" value="Metallo-dependent phosphatases"/>
    <property type="match status" value="1"/>
</dbReference>
<dbReference type="EMBL" id="MIHA01000009">
    <property type="protein sequence ID" value="ODQ89605.1"/>
    <property type="molecule type" value="Genomic_DNA"/>
</dbReference>